<dbReference type="Pfam" id="PF00201">
    <property type="entry name" value="UDPGT"/>
    <property type="match status" value="1"/>
</dbReference>
<dbReference type="AlphaFoldDB" id="A0A067KD87"/>
<comment type="similarity">
    <text evidence="1">Belongs to the UDP-glycosyltransferase family.</text>
</comment>
<dbReference type="FunFam" id="3.40.50.2000:FF:000037">
    <property type="entry name" value="Glycosyltransferase"/>
    <property type="match status" value="1"/>
</dbReference>
<dbReference type="PANTHER" id="PTHR48049">
    <property type="entry name" value="GLYCOSYLTRANSFERASE"/>
    <property type="match status" value="1"/>
</dbReference>
<evidence type="ECO:0000256" key="3">
    <source>
        <dbReference type="ARBA" id="ARBA00022679"/>
    </source>
</evidence>
<dbReference type="InterPro" id="IPR002213">
    <property type="entry name" value="UDP_glucos_trans"/>
</dbReference>
<evidence type="ECO:0008006" key="6">
    <source>
        <dbReference type="Google" id="ProtNLM"/>
    </source>
</evidence>
<evidence type="ECO:0000256" key="2">
    <source>
        <dbReference type="ARBA" id="ARBA00022676"/>
    </source>
</evidence>
<sequence length="473" mass="53947">MTEPKRLHVAFFPWLAFGHMIPFLELAKRIAQKGHKISFLSTPRNIQRLPKIPPNLSSNINFISLPLPQVDNLPPDAEATIDLPFDKIRYLRMAYDSLKDPLVQFLETSTPNWVIYDCFPYWLPPILADLGISSAFFSIFGGWTLTFWASPSLAMIDGDDSRFHPEDFTVPPKWIPFPSKVAYRLHEAKRIPHRFEVDKSGIPKHIFRSSVSSVMASSDIIAIRSCFELEADFLRLVRELHGKPVFPVGLLPPLTLDGNGDEDDTWLKIRDWLDKQEKGSVVYIAFGSEVDLSQNEFTELALGLELSGLPFFWASRKRNDYSAELPDGFEERVEGRGMFWTSWVPQPRILSHESVGGFLTHCGFSSIIDALYSGRALIMLPITFDHGLIARVFEDKKVGVEITRDEEDGSYTRDSVADSVKLVMVEEEGKLYRENAKEMSKLFANKELHDRYIDQFVELLQTHRVGCTESPVF</sequence>
<dbReference type="Proteomes" id="UP000027138">
    <property type="component" value="Unassembled WGS sequence"/>
</dbReference>
<dbReference type="CDD" id="cd03784">
    <property type="entry name" value="GT1_Gtf-like"/>
    <property type="match status" value="1"/>
</dbReference>
<evidence type="ECO:0000313" key="4">
    <source>
        <dbReference type="EMBL" id="KDP29789.1"/>
    </source>
</evidence>
<name>A0A067KD87_JATCU</name>
<keyword evidence="5" id="KW-1185">Reference proteome</keyword>
<dbReference type="OrthoDB" id="5835829at2759"/>
<dbReference type="EMBL" id="KK914734">
    <property type="protein sequence ID" value="KDP29789.1"/>
    <property type="molecule type" value="Genomic_DNA"/>
</dbReference>
<dbReference type="GO" id="GO:0035251">
    <property type="term" value="F:UDP-glucosyltransferase activity"/>
    <property type="evidence" value="ECO:0007669"/>
    <property type="project" value="InterPro"/>
</dbReference>
<evidence type="ECO:0000256" key="1">
    <source>
        <dbReference type="ARBA" id="ARBA00009995"/>
    </source>
</evidence>
<reference evidence="4 5" key="1">
    <citation type="journal article" date="2014" name="PLoS ONE">
        <title>Global Analysis of Gene Expression Profiles in Physic Nut (Jatropha curcas L.) Seedlings Exposed to Salt Stress.</title>
        <authorList>
            <person name="Zhang L."/>
            <person name="Zhang C."/>
            <person name="Wu P."/>
            <person name="Chen Y."/>
            <person name="Li M."/>
            <person name="Jiang H."/>
            <person name="Wu G."/>
        </authorList>
    </citation>
    <scope>NUCLEOTIDE SEQUENCE [LARGE SCALE GENOMIC DNA]</scope>
    <source>
        <strain evidence="5">cv. GZQX0401</strain>
        <tissue evidence="4">Young leaves</tissue>
    </source>
</reference>
<keyword evidence="3" id="KW-0808">Transferase</keyword>
<keyword evidence="2" id="KW-0328">Glycosyltransferase</keyword>
<dbReference type="Gene3D" id="3.40.50.2000">
    <property type="entry name" value="Glycogen Phosphorylase B"/>
    <property type="match status" value="2"/>
</dbReference>
<dbReference type="SUPFAM" id="SSF53756">
    <property type="entry name" value="UDP-Glycosyltransferase/glycogen phosphorylase"/>
    <property type="match status" value="1"/>
</dbReference>
<protein>
    <recommendedName>
        <fullName evidence="6">Glycosyltransferase</fullName>
    </recommendedName>
</protein>
<dbReference type="InterPro" id="IPR050481">
    <property type="entry name" value="UDP-glycosyltransf_plant"/>
</dbReference>
<dbReference type="PANTHER" id="PTHR48049:SF60">
    <property type="entry name" value="UDP-GLYCOSYLTRANSFERASE 91B1"/>
    <property type="match status" value="1"/>
</dbReference>
<evidence type="ECO:0000313" key="5">
    <source>
        <dbReference type="Proteomes" id="UP000027138"/>
    </source>
</evidence>
<accession>A0A067KD87</accession>
<dbReference type="FunFam" id="3.40.50.2000:FF:000088">
    <property type="entry name" value="Glycosyltransferase"/>
    <property type="match status" value="1"/>
</dbReference>
<proteinExistence type="inferred from homology"/>
<gene>
    <name evidence="4" type="ORF">JCGZ_18724</name>
</gene>
<organism evidence="4 5">
    <name type="scientific">Jatropha curcas</name>
    <name type="common">Barbados nut</name>
    <dbReference type="NCBI Taxonomy" id="180498"/>
    <lineage>
        <taxon>Eukaryota</taxon>
        <taxon>Viridiplantae</taxon>
        <taxon>Streptophyta</taxon>
        <taxon>Embryophyta</taxon>
        <taxon>Tracheophyta</taxon>
        <taxon>Spermatophyta</taxon>
        <taxon>Magnoliopsida</taxon>
        <taxon>eudicotyledons</taxon>
        <taxon>Gunneridae</taxon>
        <taxon>Pentapetalae</taxon>
        <taxon>rosids</taxon>
        <taxon>fabids</taxon>
        <taxon>Malpighiales</taxon>
        <taxon>Euphorbiaceae</taxon>
        <taxon>Crotonoideae</taxon>
        <taxon>Jatropheae</taxon>
        <taxon>Jatropha</taxon>
    </lineage>
</organism>